<evidence type="ECO:0000256" key="1">
    <source>
        <dbReference type="ARBA" id="ARBA00022598"/>
    </source>
</evidence>
<dbReference type="GO" id="GO:0005524">
    <property type="term" value="F:ATP binding"/>
    <property type="evidence" value="ECO:0007669"/>
    <property type="project" value="UniProtKB-UniRule"/>
</dbReference>
<keyword evidence="3 4" id="KW-0067">ATP-binding</keyword>
<feature type="domain" description="ATP-grasp" evidence="5">
    <location>
        <begin position="123"/>
        <end position="332"/>
    </location>
</feature>
<reference evidence="7" key="1">
    <citation type="submission" date="2017-09" db="EMBL/GenBank/DDBJ databases">
        <title>Depth-based differentiation of microbial function through sediment-hosted aquifers and enrichment of novel symbionts in the deep terrestrial subsurface.</title>
        <authorList>
            <person name="Probst A.J."/>
            <person name="Ladd B."/>
            <person name="Jarett J.K."/>
            <person name="Geller-Mcgrath D.E."/>
            <person name="Sieber C.M.K."/>
            <person name="Emerson J.B."/>
            <person name="Anantharaman K."/>
            <person name="Thomas B.C."/>
            <person name="Malmstrom R."/>
            <person name="Stieglmeier M."/>
            <person name="Klingl A."/>
            <person name="Woyke T."/>
            <person name="Ryan C.M."/>
            <person name="Banfield J.F."/>
        </authorList>
    </citation>
    <scope>NUCLEOTIDE SEQUENCE [LARGE SCALE GENOMIC DNA]</scope>
</reference>
<dbReference type="AlphaFoldDB" id="A0A2H0UEN2"/>
<keyword evidence="1" id="KW-0436">Ligase</keyword>
<proteinExistence type="predicted"/>
<protein>
    <recommendedName>
        <fullName evidence="5">ATP-grasp domain-containing protein</fullName>
    </recommendedName>
</protein>
<evidence type="ECO:0000313" key="7">
    <source>
        <dbReference type="Proteomes" id="UP000229344"/>
    </source>
</evidence>
<dbReference type="GO" id="GO:0046872">
    <property type="term" value="F:metal ion binding"/>
    <property type="evidence" value="ECO:0007669"/>
    <property type="project" value="InterPro"/>
</dbReference>
<organism evidence="6 7">
    <name type="scientific">Candidatus Kaiserbacteria bacterium CG10_big_fil_rev_8_21_14_0_10_47_16</name>
    <dbReference type="NCBI Taxonomy" id="1974608"/>
    <lineage>
        <taxon>Bacteria</taxon>
        <taxon>Candidatus Kaiseribacteriota</taxon>
    </lineage>
</organism>
<evidence type="ECO:0000256" key="4">
    <source>
        <dbReference type="PROSITE-ProRule" id="PRU00409"/>
    </source>
</evidence>
<dbReference type="Proteomes" id="UP000229344">
    <property type="component" value="Unassembled WGS sequence"/>
</dbReference>
<sequence>MKKEKNIFVYVMSLPVGALESIRKYGKANKTKYRVMLIVDSRAKDKKALADYEGLDILLPVDFSKPGKIAEALLPYQNEMLAITCRAESHMTKFAAVIPHVPYLRTPSTESLEWATDKLKMRRRFALYDKKNTPKFTLVKDNSKGERTRIKEKIGFPLIVKPANLAQSLLVTICYHEEELESALRTTFRKIKKLYGENKRGEIPNVMVEEYMEGDMYSVDAYVNGRGQIYFCPMVRVKTGRDIGHDDFYNYLHMTPTALKKTTIERAHAVAETGIHALGLRNITAHVELMKVDDEWKIIEIGPRIGGFRHKLHELSCDIDHSLNDILIRIPKKPIIPKKCKGFAATLKWFPKTEGRITKLKGIKKIRELTSLVDMSVSKKVGDRCHFAKNGGKAVFTVTLYNKERAKLLADIRRVEKLIDIKIAK</sequence>
<dbReference type="InterPro" id="IPR011761">
    <property type="entry name" value="ATP-grasp"/>
</dbReference>
<dbReference type="PANTHER" id="PTHR43585:SF2">
    <property type="entry name" value="ATP-GRASP ENZYME FSQD"/>
    <property type="match status" value="1"/>
</dbReference>
<evidence type="ECO:0000256" key="3">
    <source>
        <dbReference type="ARBA" id="ARBA00022840"/>
    </source>
</evidence>
<evidence type="ECO:0000259" key="5">
    <source>
        <dbReference type="PROSITE" id="PS50975"/>
    </source>
</evidence>
<dbReference type="GO" id="GO:0016874">
    <property type="term" value="F:ligase activity"/>
    <property type="evidence" value="ECO:0007669"/>
    <property type="project" value="UniProtKB-KW"/>
</dbReference>
<gene>
    <name evidence="6" type="ORF">COU16_00605</name>
</gene>
<evidence type="ECO:0000256" key="2">
    <source>
        <dbReference type="ARBA" id="ARBA00022741"/>
    </source>
</evidence>
<comment type="caution">
    <text evidence="6">The sequence shown here is derived from an EMBL/GenBank/DDBJ whole genome shotgun (WGS) entry which is preliminary data.</text>
</comment>
<accession>A0A2H0UEN2</accession>
<dbReference type="PROSITE" id="PS50975">
    <property type="entry name" value="ATP_GRASP"/>
    <property type="match status" value="1"/>
</dbReference>
<dbReference type="EMBL" id="PFBI01000003">
    <property type="protein sequence ID" value="PIR84873.1"/>
    <property type="molecule type" value="Genomic_DNA"/>
</dbReference>
<dbReference type="Gene3D" id="3.30.470.20">
    <property type="entry name" value="ATP-grasp fold, B domain"/>
    <property type="match status" value="1"/>
</dbReference>
<keyword evidence="2 4" id="KW-0547">Nucleotide-binding</keyword>
<name>A0A2H0UEN2_9BACT</name>
<dbReference type="SUPFAM" id="SSF56059">
    <property type="entry name" value="Glutathione synthetase ATP-binding domain-like"/>
    <property type="match status" value="1"/>
</dbReference>
<evidence type="ECO:0000313" key="6">
    <source>
        <dbReference type="EMBL" id="PIR84873.1"/>
    </source>
</evidence>
<dbReference type="PANTHER" id="PTHR43585">
    <property type="entry name" value="FUMIPYRROLE BIOSYNTHESIS PROTEIN C"/>
    <property type="match status" value="1"/>
</dbReference>
<dbReference type="Pfam" id="PF13535">
    <property type="entry name" value="ATP-grasp_4"/>
    <property type="match status" value="1"/>
</dbReference>
<dbReference type="InterPro" id="IPR052032">
    <property type="entry name" value="ATP-dep_AA_Ligase"/>
</dbReference>